<dbReference type="PANTHER" id="PTHR43391:SF14">
    <property type="entry name" value="DEHYDROGENASE_REDUCTASE SDR FAMILY PROTEIN 7-LIKE"/>
    <property type="match status" value="1"/>
</dbReference>
<gene>
    <name evidence="5" type="ORF">A3D56_04200</name>
</gene>
<organism evidence="5 6">
    <name type="scientific">Candidatus Taylorbacteria bacterium RIFCSPHIGHO2_02_FULL_45_35</name>
    <dbReference type="NCBI Taxonomy" id="1802311"/>
    <lineage>
        <taxon>Bacteria</taxon>
        <taxon>Candidatus Tayloriibacteriota</taxon>
    </lineage>
</organism>
<proteinExistence type="inferred from homology"/>
<evidence type="ECO:0000256" key="3">
    <source>
        <dbReference type="ARBA" id="ARBA00023002"/>
    </source>
</evidence>
<dbReference type="SUPFAM" id="SSF51735">
    <property type="entry name" value="NAD(P)-binding Rossmann-fold domains"/>
    <property type="match status" value="1"/>
</dbReference>
<dbReference type="PRINTS" id="PR00080">
    <property type="entry name" value="SDRFAMILY"/>
</dbReference>
<dbReference type="EMBL" id="MHRP01000008">
    <property type="protein sequence ID" value="OHA27656.1"/>
    <property type="molecule type" value="Genomic_DNA"/>
</dbReference>
<dbReference type="AlphaFoldDB" id="A0A1G2MUW8"/>
<evidence type="ECO:0000256" key="4">
    <source>
        <dbReference type="RuleBase" id="RU000363"/>
    </source>
</evidence>
<dbReference type="Pfam" id="PF00106">
    <property type="entry name" value="adh_short"/>
    <property type="match status" value="1"/>
</dbReference>
<name>A0A1G2MUW8_9BACT</name>
<evidence type="ECO:0000313" key="6">
    <source>
        <dbReference type="Proteomes" id="UP000177943"/>
    </source>
</evidence>
<dbReference type="PROSITE" id="PS00061">
    <property type="entry name" value="ADH_SHORT"/>
    <property type="match status" value="1"/>
</dbReference>
<dbReference type="CDD" id="cd05233">
    <property type="entry name" value="SDR_c"/>
    <property type="match status" value="1"/>
</dbReference>
<comment type="similarity">
    <text evidence="1 4">Belongs to the short-chain dehydrogenases/reductases (SDR) family.</text>
</comment>
<dbReference type="InterPro" id="IPR020904">
    <property type="entry name" value="Sc_DH/Rdtase_CS"/>
</dbReference>
<reference evidence="5 6" key="1">
    <citation type="journal article" date="2016" name="Nat. Commun.">
        <title>Thousands of microbial genomes shed light on interconnected biogeochemical processes in an aquifer system.</title>
        <authorList>
            <person name="Anantharaman K."/>
            <person name="Brown C.T."/>
            <person name="Hug L.A."/>
            <person name="Sharon I."/>
            <person name="Castelle C.J."/>
            <person name="Probst A.J."/>
            <person name="Thomas B.C."/>
            <person name="Singh A."/>
            <person name="Wilkins M.J."/>
            <person name="Karaoz U."/>
            <person name="Brodie E.L."/>
            <person name="Williams K.H."/>
            <person name="Hubbard S.S."/>
            <person name="Banfield J.F."/>
        </authorList>
    </citation>
    <scope>NUCLEOTIDE SEQUENCE [LARGE SCALE GENOMIC DNA]</scope>
</reference>
<evidence type="ECO:0000256" key="2">
    <source>
        <dbReference type="ARBA" id="ARBA00022857"/>
    </source>
</evidence>
<dbReference type="Proteomes" id="UP000177943">
    <property type="component" value="Unassembled WGS sequence"/>
</dbReference>
<evidence type="ECO:0000313" key="5">
    <source>
        <dbReference type="EMBL" id="OHA27656.1"/>
    </source>
</evidence>
<dbReference type="Gene3D" id="3.40.50.720">
    <property type="entry name" value="NAD(P)-binding Rossmann-like Domain"/>
    <property type="match status" value="1"/>
</dbReference>
<dbReference type="InterPro" id="IPR036291">
    <property type="entry name" value="NAD(P)-bd_dom_sf"/>
</dbReference>
<evidence type="ECO:0008006" key="7">
    <source>
        <dbReference type="Google" id="ProtNLM"/>
    </source>
</evidence>
<dbReference type="GO" id="GO:0016491">
    <property type="term" value="F:oxidoreductase activity"/>
    <property type="evidence" value="ECO:0007669"/>
    <property type="project" value="UniProtKB-KW"/>
</dbReference>
<keyword evidence="3" id="KW-0560">Oxidoreductase</keyword>
<dbReference type="PANTHER" id="PTHR43391">
    <property type="entry name" value="RETINOL DEHYDROGENASE-RELATED"/>
    <property type="match status" value="1"/>
</dbReference>
<dbReference type="InterPro" id="IPR002347">
    <property type="entry name" value="SDR_fam"/>
</dbReference>
<evidence type="ECO:0000256" key="1">
    <source>
        <dbReference type="ARBA" id="ARBA00006484"/>
    </source>
</evidence>
<sequence>MDQLVYKMEGKVVVITGSSRGLGAALARVFVSKKAHAVISSRDGGELKKLADEIGATDFVADVRSEAEMNELADKIVSKYGAIDFWINNAGVWLPRALILDVDMKRARDLFDVNVFGTINGSRAALRQMKKQKWGVIVNIVSTSALEPRPYSAIYSASKHAAKGFTDSLREEIKENGISVVGIYPGGIKTNIFDEHQPPEFADFMEPDFVAEKIVEHLEKDVPESELVIKRPGQILK</sequence>
<comment type="caution">
    <text evidence="5">The sequence shown here is derived from an EMBL/GenBank/DDBJ whole genome shotgun (WGS) entry which is preliminary data.</text>
</comment>
<accession>A0A1G2MUW8</accession>
<protein>
    <recommendedName>
        <fullName evidence="7">Oxidoreductase</fullName>
    </recommendedName>
</protein>
<dbReference type="PRINTS" id="PR00081">
    <property type="entry name" value="GDHRDH"/>
</dbReference>
<keyword evidence="2" id="KW-0521">NADP</keyword>